<evidence type="ECO:0000256" key="4">
    <source>
        <dbReference type="ARBA" id="ARBA00035258"/>
    </source>
</evidence>
<accession>A0ABV3XYZ2</accession>
<name>A0ABV3XYZ2_9ACTN</name>
<dbReference type="Proteomes" id="UP001560267">
    <property type="component" value="Unassembled WGS sequence"/>
</dbReference>
<dbReference type="GO" id="GO:0005840">
    <property type="term" value="C:ribosome"/>
    <property type="evidence" value="ECO:0007669"/>
    <property type="project" value="UniProtKB-KW"/>
</dbReference>
<evidence type="ECO:0000256" key="6">
    <source>
        <dbReference type="RuleBase" id="RU003660"/>
    </source>
</evidence>
<evidence type="ECO:0000256" key="3">
    <source>
        <dbReference type="ARBA" id="ARBA00023274"/>
    </source>
</evidence>
<dbReference type="Gene3D" id="3.30.1490.10">
    <property type="match status" value="1"/>
</dbReference>
<comment type="subunit">
    <text evidence="5">Part of the 30S ribosomal subunit. Contacts proteins S5 and S12.</text>
</comment>
<gene>
    <name evidence="5 7" type="primary">rpsH</name>
    <name evidence="7" type="ORF">AB6A68_01490</name>
</gene>
<dbReference type="InterPro" id="IPR035987">
    <property type="entry name" value="Ribosomal_uS8_sf"/>
</dbReference>
<keyword evidence="3 5" id="KW-0687">Ribonucleoprotein</keyword>
<proteinExistence type="inferred from homology"/>
<comment type="similarity">
    <text evidence="1 5 6">Belongs to the universal ribosomal protein uS8 family.</text>
</comment>
<protein>
    <recommendedName>
        <fullName evidence="4 5">Small ribosomal subunit protein uS8</fullName>
    </recommendedName>
</protein>
<dbReference type="Gene3D" id="3.30.1370.30">
    <property type="match status" value="1"/>
</dbReference>
<dbReference type="InterPro" id="IPR047863">
    <property type="entry name" value="Ribosomal_uS8_CS"/>
</dbReference>
<evidence type="ECO:0000313" key="7">
    <source>
        <dbReference type="EMBL" id="MEX6428517.1"/>
    </source>
</evidence>
<evidence type="ECO:0000256" key="5">
    <source>
        <dbReference type="HAMAP-Rule" id="MF_01302"/>
    </source>
</evidence>
<keyword evidence="8" id="KW-1185">Reference proteome</keyword>
<organism evidence="7 8">
    <name type="scientific">Ferrimicrobium acidiphilum</name>
    <dbReference type="NCBI Taxonomy" id="121039"/>
    <lineage>
        <taxon>Bacteria</taxon>
        <taxon>Bacillati</taxon>
        <taxon>Actinomycetota</taxon>
        <taxon>Acidimicrobiia</taxon>
        <taxon>Acidimicrobiales</taxon>
        <taxon>Acidimicrobiaceae</taxon>
        <taxon>Ferrimicrobium</taxon>
    </lineage>
</organism>
<keyword evidence="5" id="KW-0699">rRNA-binding</keyword>
<evidence type="ECO:0000313" key="8">
    <source>
        <dbReference type="Proteomes" id="UP001560267"/>
    </source>
</evidence>
<keyword evidence="5" id="KW-0694">RNA-binding</keyword>
<dbReference type="SUPFAM" id="SSF56047">
    <property type="entry name" value="Ribosomal protein S8"/>
    <property type="match status" value="1"/>
</dbReference>
<dbReference type="HAMAP" id="MF_01302_B">
    <property type="entry name" value="Ribosomal_uS8_B"/>
    <property type="match status" value="1"/>
</dbReference>
<dbReference type="PANTHER" id="PTHR11758">
    <property type="entry name" value="40S RIBOSOMAL PROTEIN S15A"/>
    <property type="match status" value="1"/>
</dbReference>
<evidence type="ECO:0000256" key="2">
    <source>
        <dbReference type="ARBA" id="ARBA00022980"/>
    </source>
</evidence>
<dbReference type="EMBL" id="JBFSHR010000003">
    <property type="protein sequence ID" value="MEX6428517.1"/>
    <property type="molecule type" value="Genomic_DNA"/>
</dbReference>
<reference evidence="7 8" key="1">
    <citation type="submission" date="2024-07" db="EMBL/GenBank/DDBJ databases">
        <title>Draft Genome Sequence of Ferrimicrobium acidiphilum Strain YE2023, Isolated from a Pulp of Bioleach Reactor.</title>
        <authorList>
            <person name="Elkina Y.A."/>
            <person name="Bulaeva A.G."/>
            <person name="Beletsky A.V."/>
            <person name="Mardanov A.V."/>
        </authorList>
    </citation>
    <scope>NUCLEOTIDE SEQUENCE [LARGE SCALE GENOMIC DNA]</scope>
    <source>
        <strain evidence="7 8">YE2023</strain>
    </source>
</reference>
<dbReference type="RefSeq" id="WP_298386335.1">
    <property type="nucleotide sequence ID" value="NZ_JBFSHR010000003.1"/>
</dbReference>
<dbReference type="PROSITE" id="PS00053">
    <property type="entry name" value="RIBOSOMAL_S8"/>
    <property type="match status" value="1"/>
</dbReference>
<comment type="function">
    <text evidence="5">One of the primary rRNA binding proteins, it binds directly to 16S rRNA central domain where it helps coordinate assembly of the platform of the 30S subunit.</text>
</comment>
<comment type="caution">
    <text evidence="7">The sequence shown here is derived from an EMBL/GenBank/DDBJ whole genome shotgun (WGS) entry which is preliminary data.</text>
</comment>
<dbReference type="NCBIfam" id="NF001109">
    <property type="entry name" value="PRK00136.1"/>
    <property type="match status" value="1"/>
</dbReference>
<sequence>MSMTDPIADMLTRIRNASRVRHSVVRMPGSKIKTELARILKEEGYIEGFSVSPAEAGPGTVLEIQLRYVGARNRECAINGITRVSKPGLRVYTQAASIQRVFGGMGVAVLSTSRGLMTDRDARRAGVGGEVICHVW</sequence>
<evidence type="ECO:0000256" key="1">
    <source>
        <dbReference type="ARBA" id="ARBA00006471"/>
    </source>
</evidence>
<keyword evidence="2 5" id="KW-0689">Ribosomal protein</keyword>
<dbReference type="Pfam" id="PF00410">
    <property type="entry name" value="Ribosomal_S8"/>
    <property type="match status" value="1"/>
</dbReference>
<dbReference type="InterPro" id="IPR000630">
    <property type="entry name" value="Ribosomal_uS8"/>
</dbReference>